<dbReference type="PANTHER" id="PTHR33516:SF2">
    <property type="entry name" value="LEXA REPRESSOR-RELATED"/>
    <property type="match status" value="1"/>
</dbReference>
<dbReference type="SUPFAM" id="SSF47413">
    <property type="entry name" value="lambda repressor-like DNA-binding domains"/>
    <property type="match status" value="1"/>
</dbReference>
<dbReference type="InterPro" id="IPR050077">
    <property type="entry name" value="LexA_repressor"/>
</dbReference>
<reference evidence="2 3" key="1">
    <citation type="submission" date="2013-08" db="EMBL/GenBank/DDBJ databases">
        <authorList>
            <person name="Durkin A.S."/>
            <person name="Haft D.R."/>
            <person name="McCorrison J."/>
            <person name="Torralba M."/>
            <person name="Gillis M."/>
            <person name="Haft D.H."/>
            <person name="Methe B."/>
            <person name="Sutton G."/>
            <person name="Nelson K.E."/>
        </authorList>
    </citation>
    <scope>NUCLEOTIDE SEQUENCE [LARGE SCALE GENOMIC DNA]</scope>
    <source>
        <strain evidence="2 3">F0195</strain>
    </source>
</reference>
<comment type="caution">
    <text evidence="2">The sequence shown here is derived from an EMBL/GenBank/DDBJ whole genome shotgun (WGS) entry which is preliminary data.</text>
</comment>
<dbReference type="Pfam" id="PF00717">
    <property type="entry name" value="Peptidase_S24"/>
    <property type="match status" value="1"/>
</dbReference>
<dbReference type="PANTHER" id="PTHR33516">
    <property type="entry name" value="LEXA REPRESSOR"/>
    <property type="match status" value="1"/>
</dbReference>
<proteinExistence type="predicted"/>
<feature type="domain" description="HTH cro/C1-type" evidence="1">
    <location>
        <begin position="6"/>
        <end position="60"/>
    </location>
</feature>
<keyword evidence="3" id="KW-1185">Reference proteome</keyword>
<accession>U2T9V7</accession>
<gene>
    <name evidence="2" type="ORF">HMPREF1316_1550</name>
</gene>
<sequence length="213" mass="23210">MGSYKIAEARRAKGWSQADLAKHIGTTQQQIARYESGANDVKSSVLIKLSSTLGVTISYLLGVDSDSGYIEAIPARSYALPIVGRIAAGSAREAIEQAGETRQTTEELYQEHPNAFWLTVAGNSMNRLFAEGTLVLIDPDEEVRNGDVAALFVNGDDATIKRVYFDGKSVTLVPESYDVEYMSRTIDRSDPEAPAVRMIGKAVAYTSPVNWRA</sequence>
<dbReference type="CDD" id="cd00093">
    <property type="entry name" value="HTH_XRE"/>
    <property type="match status" value="1"/>
</dbReference>
<dbReference type="InterPro" id="IPR001387">
    <property type="entry name" value="Cro/C1-type_HTH"/>
</dbReference>
<dbReference type="SMART" id="SM00530">
    <property type="entry name" value="HTH_XRE"/>
    <property type="match status" value="1"/>
</dbReference>
<organism evidence="2 3">
    <name type="scientific">Olsenella profusa F0195</name>
    <dbReference type="NCBI Taxonomy" id="1125712"/>
    <lineage>
        <taxon>Bacteria</taxon>
        <taxon>Bacillati</taxon>
        <taxon>Actinomycetota</taxon>
        <taxon>Coriobacteriia</taxon>
        <taxon>Coriobacteriales</taxon>
        <taxon>Atopobiaceae</taxon>
        <taxon>Olsenella</taxon>
    </lineage>
</organism>
<protein>
    <submittedName>
        <fullName evidence="2">DNA-binding helix-turn-helix protein</fullName>
    </submittedName>
</protein>
<dbReference type="GO" id="GO:0003677">
    <property type="term" value="F:DNA binding"/>
    <property type="evidence" value="ECO:0007669"/>
    <property type="project" value="UniProtKB-KW"/>
</dbReference>
<evidence type="ECO:0000259" key="1">
    <source>
        <dbReference type="PROSITE" id="PS50943"/>
    </source>
</evidence>
<evidence type="ECO:0000313" key="3">
    <source>
        <dbReference type="Proteomes" id="UP000016638"/>
    </source>
</evidence>
<dbReference type="SUPFAM" id="SSF51306">
    <property type="entry name" value="LexA/Signal peptidase"/>
    <property type="match status" value="1"/>
</dbReference>
<dbReference type="InterPro" id="IPR036286">
    <property type="entry name" value="LexA/Signal_pep-like_sf"/>
</dbReference>
<dbReference type="PATRIC" id="fig|1125712.3.peg.611"/>
<dbReference type="InterPro" id="IPR010982">
    <property type="entry name" value="Lambda_DNA-bd_dom_sf"/>
</dbReference>
<dbReference type="Gene3D" id="2.10.109.10">
    <property type="entry name" value="Umud Fragment, subunit A"/>
    <property type="match status" value="1"/>
</dbReference>
<dbReference type="OrthoDB" id="194368at2"/>
<dbReference type="InterPro" id="IPR015927">
    <property type="entry name" value="Peptidase_S24_S26A/B/C"/>
</dbReference>
<dbReference type="CDD" id="cd06529">
    <property type="entry name" value="S24_LexA-like"/>
    <property type="match status" value="1"/>
</dbReference>
<dbReference type="Gene3D" id="1.10.260.40">
    <property type="entry name" value="lambda repressor-like DNA-binding domains"/>
    <property type="match status" value="1"/>
</dbReference>
<dbReference type="InterPro" id="IPR039418">
    <property type="entry name" value="LexA-like"/>
</dbReference>
<dbReference type="EMBL" id="AWEZ01000020">
    <property type="protein sequence ID" value="ERL09804.1"/>
    <property type="molecule type" value="Genomic_DNA"/>
</dbReference>
<dbReference type="Pfam" id="PF01381">
    <property type="entry name" value="HTH_3"/>
    <property type="match status" value="1"/>
</dbReference>
<keyword evidence="2" id="KW-0238">DNA-binding</keyword>
<dbReference type="STRING" id="1125712.HMPREF1316_1550"/>
<dbReference type="Proteomes" id="UP000016638">
    <property type="component" value="Unassembled WGS sequence"/>
</dbReference>
<evidence type="ECO:0000313" key="2">
    <source>
        <dbReference type="EMBL" id="ERL09804.1"/>
    </source>
</evidence>
<dbReference type="eggNOG" id="COG1974">
    <property type="taxonomic scope" value="Bacteria"/>
</dbReference>
<dbReference type="PROSITE" id="PS50943">
    <property type="entry name" value="HTH_CROC1"/>
    <property type="match status" value="1"/>
</dbReference>
<dbReference type="AlphaFoldDB" id="U2T9V7"/>
<name>U2T9V7_9ACTN</name>